<dbReference type="Proteomes" id="UP000271974">
    <property type="component" value="Unassembled WGS sequence"/>
</dbReference>
<dbReference type="AlphaFoldDB" id="A0A433T2H2"/>
<dbReference type="EMBL" id="RQTK01000713">
    <property type="protein sequence ID" value="RUS75768.1"/>
    <property type="molecule type" value="Genomic_DNA"/>
</dbReference>
<gene>
    <name evidence="2" type="ORF">EGW08_016473</name>
</gene>
<name>A0A433T2H2_ELYCH</name>
<feature type="transmembrane region" description="Helical" evidence="1">
    <location>
        <begin position="792"/>
        <end position="811"/>
    </location>
</feature>
<keyword evidence="3" id="KW-1185">Reference proteome</keyword>
<feature type="non-terminal residue" evidence="2">
    <location>
        <position position="822"/>
    </location>
</feature>
<organism evidence="2 3">
    <name type="scientific">Elysia chlorotica</name>
    <name type="common">Eastern emerald elysia</name>
    <name type="synonym">Sea slug</name>
    <dbReference type="NCBI Taxonomy" id="188477"/>
    <lineage>
        <taxon>Eukaryota</taxon>
        <taxon>Metazoa</taxon>
        <taxon>Spiralia</taxon>
        <taxon>Lophotrochozoa</taxon>
        <taxon>Mollusca</taxon>
        <taxon>Gastropoda</taxon>
        <taxon>Heterobranchia</taxon>
        <taxon>Euthyneura</taxon>
        <taxon>Panpulmonata</taxon>
        <taxon>Sacoglossa</taxon>
        <taxon>Placobranchoidea</taxon>
        <taxon>Plakobranchidae</taxon>
        <taxon>Elysia</taxon>
    </lineage>
</organism>
<dbReference type="OrthoDB" id="10664237at2759"/>
<accession>A0A433T2H2</accession>
<keyword evidence="1" id="KW-1133">Transmembrane helix</keyword>
<proteinExistence type="predicted"/>
<protein>
    <submittedName>
        <fullName evidence="2">Uncharacterized protein</fullName>
    </submittedName>
</protein>
<evidence type="ECO:0000256" key="1">
    <source>
        <dbReference type="SAM" id="Phobius"/>
    </source>
</evidence>
<feature type="non-terminal residue" evidence="2">
    <location>
        <position position="1"/>
    </location>
</feature>
<evidence type="ECO:0000313" key="3">
    <source>
        <dbReference type="Proteomes" id="UP000271974"/>
    </source>
</evidence>
<keyword evidence="1" id="KW-0812">Transmembrane</keyword>
<evidence type="ECO:0000313" key="2">
    <source>
        <dbReference type="EMBL" id="RUS75768.1"/>
    </source>
</evidence>
<reference evidence="2 3" key="1">
    <citation type="submission" date="2019-01" db="EMBL/GenBank/DDBJ databases">
        <title>A draft genome assembly of the solar-powered sea slug Elysia chlorotica.</title>
        <authorList>
            <person name="Cai H."/>
            <person name="Li Q."/>
            <person name="Fang X."/>
            <person name="Li J."/>
            <person name="Curtis N.E."/>
            <person name="Altenburger A."/>
            <person name="Shibata T."/>
            <person name="Feng M."/>
            <person name="Maeda T."/>
            <person name="Schwartz J.A."/>
            <person name="Shigenobu S."/>
            <person name="Lundholm N."/>
            <person name="Nishiyama T."/>
            <person name="Yang H."/>
            <person name="Hasebe M."/>
            <person name="Li S."/>
            <person name="Pierce S.K."/>
            <person name="Wang J."/>
        </authorList>
    </citation>
    <scope>NUCLEOTIDE SEQUENCE [LARGE SCALE GENOMIC DNA]</scope>
    <source>
        <strain evidence="2">EC2010</strain>
        <tissue evidence="2">Whole organism of an adult</tissue>
    </source>
</reference>
<sequence>ASSRPYPVASAPQAYRKSVRDGLGAGPSGSHRIVPRFTLQCSYHIGICNAYRNTTLTEPRIVVSSAYTTQPKNPSASNYTDVTLTLGFEYSVDFTDVTVEITTKVKFLENGLALDIVCIRNCLSSRYLPGVPIKLMVTCANCDNCDPDDIDYSWKTGKMTVHNKDTKYLVIENVNDSFAVEVEVVYKLRVTSALGRTLSVFYRGRALRNFYPPDSIPSLQVDYSISPSKDQGMMDAFDMVVKPMVKVASTPLQAAPVRRFFEAGDGINRQYVCSFGNNIPNLVLRADESNLIKGVVGLKTADGRKYTKYINPMNQSVAFAGDKRLVDICNSIHLHKSAFGFTDILAVAQEIYKEQVPMDVINHCWSQLMNTFATTKLHPAKYHNAFRALYMFAKTMDGTPDNVMYTLENMEVMKHFIFDKTTQETQELELLTQMFMEIINDALNSGLGLIFEKFWPVERQLIGYTRRASMALLKYHEKRDQMLIFALPKRTVCMWWTDFTRNKTAVSFNVTSTWAKIEVMVTTDVFLETLSTYKPTGTRIVRLDNFVNIMLLISNKVLYNTPSLRAIGTVVLYTELKTTHQEISLDLSKNPVEVTFTKAANPNEMEIEMNITQEDGVVVDSSCAIFSVKQSTSANLTIILRTRGLYKYSLTQIKATYPDELINLFSEPAVELRDYISIHLPALSKQYELGHHSSLKYFMVRAQTENRREANTSLDVYLTETVKVAVFHKSCLYHKDGAWREDSKCKSVPDQHQNVIKCECYVHAPYSASRRGAQEYVTRYNASNLDYIPSNLIPGFLMLMLLTLAAFYWYWAFFQDIRERDN</sequence>
<keyword evidence="1" id="KW-0472">Membrane</keyword>
<comment type="caution">
    <text evidence="2">The sequence shown here is derived from an EMBL/GenBank/DDBJ whole genome shotgun (WGS) entry which is preliminary data.</text>
</comment>